<dbReference type="AlphaFoldDB" id="A0AAW7XJ54"/>
<comment type="caution">
    <text evidence="12">The sequence shown here is derived from an EMBL/GenBank/DDBJ whole genome shotgun (WGS) entry which is preliminary data.</text>
</comment>
<sequence length="135" mass="14766">MLPMRGLIAVIFLCFFSVAYAADDDAAPADDYVGYVELKPFTVNFGGPGVTRFLKCEVSIAVGSEATQFAINHHMANIRNDLVFLYSGQTAESVDSIQAQTELAKKSLKVVQDLIVEEEGEAMISDLFFTSFVVQ</sequence>
<evidence type="ECO:0000313" key="13">
    <source>
        <dbReference type="EMBL" id="MDP2522451.1"/>
    </source>
</evidence>
<feature type="chain" id="PRO_5043644985" description="Flagellar protein FliL" evidence="11">
    <location>
        <begin position="22"/>
        <end position="135"/>
    </location>
</feature>
<evidence type="ECO:0000256" key="9">
    <source>
        <dbReference type="ARBA" id="ARBA00023136"/>
    </source>
</evidence>
<evidence type="ECO:0000313" key="14">
    <source>
        <dbReference type="Proteomes" id="UP001169862"/>
    </source>
</evidence>
<evidence type="ECO:0000313" key="15">
    <source>
        <dbReference type="Proteomes" id="UP001177341"/>
    </source>
</evidence>
<dbReference type="GO" id="GO:0071978">
    <property type="term" value="P:bacterial-type flagellum-dependent swarming motility"/>
    <property type="evidence" value="ECO:0007669"/>
    <property type="project" value="TreeGrafter"/>
</dbReference>
<evidence type="ECO:0000313" key="12">
    <source>
        <dbReference type="EMBL" id="MDO6453408.1"/>
    </source>
</evidence>
<comment type="function">
    <text evidence="1 10">Controls the rotational direction of flagella during chemotaxis.</text>
</comment>
<proteinExistence type="inferred from homology"/>
<evidence type="ECO:0000256" key="3">
    <source>
        <dbReference type="ARBA" id="ARBA00008281"/>
    </source>
</evidence>
<accession>A0AAW7XJ54</accession>
<evidence type="ECO:0000256" key="11">
    <source>
        <dbReference type="SAM" id="SignalP"/>
    </source>
</evidence>
<dbReference type="EMBL" id="JAUYVO010000004">
    <property type="protein sequence ID" value="MDP2522451.1"/>
    <property type="molecule type" value="Genomic_DNA"/>
</dbReference>
<dbReference type="PANTHER" id="PTHR35091:SF2">
    <property type="entry name" value="FLAGELLAR PROTEIN FLIL"/>
    <property type="match status" value="1"/>
</dbReference>
<keyword evidence="12" id="KW-0969">Cilium</keyword>
<evidence type="ECO:0000256" key="8">
    <source>
        <dbReference type="ARBA" id="ARBA00022989"/>
    </source>
</evidence>
<dbReference type="PANTHER" id="PTHR35091">
    <property type="entry name" value="FLAGELLAR PROTEIN FLIL"/>
    <property type="match status" value="1"/>
</dbReference>
<evidence type="ECO:0000256" key="1">
    <source>
        <dbReference type="ARBA" id="ARBA00002254"/>
    </source>
</evidence>
<dbReference type="Proteomes" id="UP001169862">
    <property type="component" value="Unassembled WGS sequence"/>
</dbReference>
<evidence type="ECO:0000256" key="5">
    <source>
        <dbReference type="ARBA" id="ARBA00022500"/>
    </source>
</evidence>
<keyword evidence="15" id="KW-1185">Reference proteome</keyword>
<keyword evidence="10" id="KW-0997">Cell inner membrane</keyword>
<comment type="similarity">
    <text evidence="3 10">Belongs to the FliL family.</text>
</comment>
<protein>
    <recommendedName>
        <fullName evidence="10">Flagellar protein FliL</fullName>
    </recommendedName>
</protein>
<organism evidence="12 14">
    <name type="scientific">Neptunomonas phycophila</name>
    <dbReference type="NCBI Taxonomy" id="1572645"/>
    <lineage>
        <taxon>Bacteria</taxon>
        <taxon>Pseudomonadati</taxon>
        <taxon>Pseudomonadota</taxon>
        <taxon>Gammaproteobacteria</taxon>
        <taxon>Oceanospirillales</taxon>
        <taxon>Oceanospirillaceae</taxon>
        <taxon>Neptunomonas</taxon>
    </lineage>
</organism>
<evidence type="ECO:0000256" key="4">
    <source>
        <dbReference type="ARBA" id="ARBA00022475"/>
    </source>
</evidence>
<dbReference type="RefSeq" id="WP_246283283.1">
    <property type="nucleotide sequence ID" value="NZ_CAXHZV010000011.1"/>
</dbReference>
<evidence type="ECO:0000256" key="10">
    <source>
        <dbReference type="RuleBase" id="RU364125"/>
    </source>
</evidence>
<dbReference type="GO" id="GO:0006935">
    <property type="term" value="P:chemotaxis"/>
    <property type="evidence" value="ECO:0007669"/>
    <property type="project" value="UniProtKB-KW"/>
</dbReference>
<comment type="subcellular location">
    <subcellularLocation>
        <location evidence="10">Cell inner membrane</location>
    </subcellularLocation>
    <subcellularLocation>
        <location evidence="2">Cell membrane</location>
        <topology evidence="2">Single-pass membrane protein</topology>
    </subcellularLocation>
</comment>
<keyword evidence="8" id="KW-1133">Transmembrane helix</keyword>
<dbReference type="GeneID" id="89457807"/>
<keyword evidence="4" id="KW-1003">Cell membrane</keyword>
<keyword evidence="12" id="KW-0966">Cell projection</keyword>
<evidence type="ECO:0000256" key="7">
    <source>
        <dbReference type="ARBA" id="ARBA00022779"/>
    </source>
</evidence>
<evidence type="ECO:0000256" key="6">
    <source>
        <dbReference type="ARBA" id="ARBA00022692"/>
    </source>
</evidence>
<dbReference type="Proteomes" id="UP001177341">
    <property type="component" value="Unassembled WGS sequence"/>
</dbReference>
<dbReference type="EMBL" id="JAUOPG010000004">
    <property type="protein sequence ID" value="MDO6453408.1"/>
    <property type="molecule type" value="Genomic_DNA"/>
</dbReference>
<reference evidence="12" key="1">
    <citation type="submission" date="2023-07" db="EMBL/GenBank/DDBJ databases">
        <title>Genome content predicts the carbon catabolic preferences of heterotrophic bacteria.</title>
        <authorList>
            <person name="Gralka M."/>
        </authorList>
    </citation>
    <scope>NUCLEOTIDE SEQUENCE</scope>
    <source>
        <strain evidence="13">5G01</strain>
        <strain evidence="12">I2M16</strain>
    </source>
</reference>
<dbReference type="InterPro" id="IPR005503">
    <property type="entry name" value="FliL"/>
</dbReference>
<keyword evidence="9 10" id="KW-0472">Membrane</keyword>
<dbReference type="GO" id="GO:0005886">
    <property type="term" value="C:plasma membrane"/>
    <property type="evidence" value="ECO:0007669"/>
    <property type="project" value="UniProtKB-SubCell"/>
</dbReference>
<keyword evidence="7 10" id="KW-0283">Flagellar rotation</keyword>
<keyword evidence="12" id="KW-0282">Flagellum</keyword>
<name>A0AAW7XJ54_9GAMM</name>
<evidence type="ECO:0000256" key="2">
    <source>
        <dbReference type="ARBA" id="ARBA00004162"/>
    </source>
</evidence>
<feature type="signal peptide" evidence="11">
    <location>
        <begin position="1"/>
        <end position="21"/>
    </location>
</feature>
<gene>
    <name evidence="12" type="ORF">Q4490_07505</name>
    <name evidence="13" type="ORF">Q8W30_07675</name>
</gene>
<keyword evidence="5 10" id="KW-0145">Chemotaxis</keyword>
<dbReference type="Pfam" id="PF03748">
    <property type="entry name" value="FliL"/>
    <property type="match status" value="1"/>
</dbReference>
<keyword evidence="6" id="KW-0812">Transmembrane</keyword>
<dbReference type="GO" id="GO:0009425">
    <property type="term" value="C:bacterial-type flagellum basal body"/>
    <property type="evidence" value="ECO:0007669"/>
    <property type="project" value="InterPro"/>
</dbReference>
<keyword evidence="11" id="KW-0732">Signal</keyword>